<reference evidence="1 2" key="1">
    <citation type="submission" date="2024-02" db="EMBL/GenBank/DDBJ databases">
        <authorList>
            <person name="Daric V."/>
            <person name="Darras S."/>
        </authorList>
    </citation>
    <scope>NUCLEOTIDE SEQUENCE [LARGE SCALE GENOMIC DNA]</scope>
</reference>
<protein>
    <submittedName>
        <fullName evidence="1">Uncharacterized protein</fullName>
    </submittedName>
</protein>
<gene>
    <name evidence="1" type="ORF">CVLEPA_LOCUS4657</name>
</gene>
<dbReference type="EMBL" id="CAWYQH010000013">
    <property type="protein sequence ID" value="CAK8675025.1"/>
    <property type="molecule type" value="Genomic_DNA"/>
</dbReference>
<evidence type="ECO:0000313" key="1">
    <source>
        <dbReference type="EMBL" id="CAK8675025.1"/>
    </source>
</evidence>
<comment type="caution">
    <text evidence="1">The sequence shown here is derived from an EMBL/GenBank/DDBJ whole genome shotgun (WGS) entry which is preliminary data.</text>
</comment>
<evidence type="ECO:0000313" key="2">
    <source>
        <dbReference type="Proteomes" id="UP001642483"/>
    </source>
</evidence>
<sequence length="120" mass="13263">MAVFTEISGGLETNSSVQESSRCALRLVVQGCPAFVSEESFAQLKRLSGSVAECWPHNECDLSSVFDTQWCQTVVKPLAKAFTTLVPVQWTWWTVLNSGSTIKKNQETKIRNMAIGSYKG</sequence>
<dbReference type="Proteomes" id="UP001642483">
    <property type="component" value="Unassembled WGS sequence"/>
</dbReference>
<name>A0ABP0F5P0_CLALP</name>
<accession>A0ABP0F5P0</accession>
<organism evidence="1 2">
    <name type="scientific">Clavelina lepadiformis</name>
    <name type="common">Light-bulb sea squirt</name>
    <name type="synonym">Ascidia lepadiformis</name>
    <dbReference type="NCBI Taxonomy" id="159417"/>
    <lineage>
        <taxon>Eukaryota</taxon>
        <taxon>Metazoa</taxon>
        <taxon>Chordata</taxon>
        <taxon>Tunicata</taxon>
        <taxon>Ascidiacea</taxon>
        <taxon>Aplousobranchia</taxon>
        <taxon>Clavelinidae</taxon>
        <taxon>Clavelina</taxon>
    </lineage>
</organism>
<keyword evidence="2" id="KW-1185">Reference proteome</keyword>
<proteinExistence type="predicted"/>